<dbReference type="InterPro" id="IPR036259">
    <property type="entry name" value="MFS_trans_sf"/>
</dbReference>
<evidence type="ECO:0000259" key="8">
    <source>
        <dbReference type="PROSITE" id="PS50850"/>
    </source>
</evidence>
<feature type="transmembrane region" description="Helical" evidence="7">
    <location>
        <begin position="172"/>
        <end position="193"/>
    </location>
</feature>
<dbReference type="InterPro" id="IPR011701">
    <property type="entry name" value="MFS"/>
</dbReference>
<accession>A0A2M8PI65</accession>
<dbReference type="PROSITE" id="PS50850">
    <property type="entry name" value="MFS"/>
    <property type="match status" value="1"/>
</dbReference>
<organism evidence="9 10">
    <name type="scientific">Candidatus Thermofonsia Clade 1 bacterium</name>
    <dbReference type="NCBI Taxonomy" id="2364210"/>
    <lineage>
        <taxon>Bacteria</taxon>
        <taxon>Bacillati</taxon>
        <taxon>Chloroflexota</taxon>
        <taxon>Candidatus Thermofontia</taxon>
        <taxon>Candidatus Thermofonsia Clade 1</taxon>
    </lineage>
</organism>
<dbReference type="GO" id="GO:0022857">
    <property type="term" value="F:transmembrane transporter activity"/>
    <property type="evidence" value="ECO:0007669"/>
    <property type="project" value="InterPro"/>
</dbReference>
<name>A0A2M8PI65_9CHLR</name>
<evidence type="ECO:0000256" key="1">
    <source>
        <dbReference type="ARBA" id="ARBA00004651"/>
    </source>
</evidence>
<dbReference type="AlphaFoldDB" id="A0A2M8PI65"/>
<feature type="transmembrane region" description="Helical" evidence="7">
    <location>
        <begin position="226"/>
        <end position="251"/>
    </location>
</feature>
<evidence type="ECO:0000313" key="10">
    <source>
        <dbReference type="Proteomes" id="UP000229681"/>
    </source>
</evidence>
<protein>
    <submittedName>
        <fullName evidence="9">MFS transporter</fullName>
    </submittedName>
</protein>
<dbReference type="PANTHER" id="PTHR43266:SF10">
    <property type="entry name" value="BACILYSIN EXPORTER BACE-RELATED"/>
    <property type="match status" value="1"/>
</dbReference>
<dbReference type="EMBL" id="PGTM01000009">
    <property type="protein sequence ID" value="PJF37242.1"/>
    <property type="molecule type" value="Genomic_DNA"/>
</dbReference>
<feature type="transmembrane region" description="Helical" evidence="7">
    <location>
        <begin position="20"/>
        <end position="42"/>
    </location>
</feature>
<feature type="transmembrane region" description="Helical" evidence="7">
    <location>
        <begin position="380"/>
        <end position="399"/>
    </location>
</feature>
<feature type="domain" description="Major facilitator superfamily (MFS) profile" evidence="8">
    <location>
        <begin position="15"/>
        <end position="406"/>
    </location>
</feature>
<dbReference type="Proteomes" id="UP000229681">
    <property type="component" value="Unassembled WGS sequence"/>
</dbReference>
<proteinExistence type="predicted"/>
<comment type="caution">
    <text evidence="9">The sequence shown here is derived from an EMBL/GenBank/DDBJ whole genome shotgun (WGS) entry which is preliminary data.</text>
</comment>
<dbReference type="Gene3D" id="1.20.1250.20">
    <property type="entry name" value="MFS general substrate transporter like domains"/>
    <property type="match status" value="1"/>
</dbReference>
<comment type="subcellular location">
    <subcellularLocation>
        <location evidence="1">Cell membrane</location>
        <topology evidence="1">Multi-pass membrane protein</topology>
    </subcellularLocation>
</comment>
<dbReference type="CDD" id="cd06173">
    <property type="entry name" value="MFS_MefA_like"/>
    <property type="match status" value="1"/>
</dbReference>
<keyword evidence="4 7" id="KW-0812">Transmembrane</keyword>
<dbReference type="InterPro" id="IPR020846">
    <property type="entry name" value="MFS_dom"/>
</dbReference>
<feature type="transmembrane region" description="Helical" evidence="7">
    <location>
        <begin position="290"/>
        <end position="309"/>
    </location>
</feature>
<feature type="transmembrane region" description="Helical" evidence="7">
    <location>
        <begin position="315"/>
        <end position="340"/>
    </location>
</feature>
<dbReference type="Pfam" id="PF07690">
    <property type="entry name" value="MFS_1"/>
    <property type="match status" value="1"/>
</dbReference>
<evidence type="ECO:0000256" key="2">
    <source>
        <dbReference type="ARBA" id="ARBA00022448"/>
    </source>
</evidence>
<keyword evidence="2" id="KW-0813">Transport</keyword>
<feature type="transmembrane region" description="Helical" evidence="7">
    <location>
        <begin position="263"/>
        <end position="283"/>
    </location>
</feature>
<feature type="transmembrane region" description="Helical" evidence="7">
    <location>
        <begin position="48"/>
        <end position="73"/>
    </location>
</feature>
<dbReference type="SUPFAM" id="SSF103473">
    <property type="entry name" value="MFS general substrate transporter"/>
    <property type="match status" value="1"/>
</dbReference>
<keyword evidence="5 7" id="KW-1133">Transmembrane helix</keyword>
<evidence type="ECO:0000256" key="3">
    <source>
        <dbReference type="ARBA" id="ARBA00022475"/>
    </source>
</evidence>
<evidence type="ECO:0000256" key="6">
    <source>
        <dbReference type="ARBA" id="ARBA00023136"/>
    </source>
</evidence>
<keyword evidence="6 7" id="KW-0472">Membrane</keyword>
<dbReference type="PANTHER" id="PTHR43266">
    <property type="entry name" value="MACROLIDE-EFFLUX PROTEIN"/>
    <property type="match status" value="1"/>
</dbReference>
<evidence type="ECO:0000256" key="5">
    <source>
        <dbReference type="ARBA" id="ARBA00022989"/>
    </source>
</evidence>
<reference evidence="9 10" key="1">
    <citation type="submission" date="2017-11" db="EMBL/GenBank/DDBJ databases">
        <title>Evolution of Phototrophy in the Chloroflexi Phylum Driven by Horizontal Gene Transfer.</title>
        <authorList>
            <person name="Ward L.M."/>
            <person name="Hemp J."/>
            <person name="Shih P.M."/>
            <person name="Mcglynn S.E."/>
            <person name="Fischer W."/>
        </authorList>
    </citation>
    <scope>NUCLEOTIDE SEQUENCE [LARGE SCALE GENOMIC DNA]</scope>
    <source>
        <strain evidence="9">JP3_13</strain>
    </source>
</reference>
<sequence length="428" mass="45573">MSRAAAWYGSRWQWRFFSIWSGQALSLLGSALVQFALIWWLTATTGSATALAMATLAAMLPQVLLSSFVGTLVDRWNRRMIMIVSDSMIALCTLIVALLFTSELVQLWHIYLLLMLRALGATFHTPAMHASTTLMVPEKHYARVAGINQALNGMTNILGPALGALLLRTLPLFGILLIDIMTALLAILPLLVFSVPQPQRSNALVKRSVWSEFREGLRYVWSWRGLTLLIGLAMLLNFLLTPAISLVPLLVAQHFQADAGGLAAMNMALGIGIIAGGAFLGLWGGFGRKIVTSLMGVLGIGVGILLIGVAPSSALWLAIMGMWIAGAMLSMANAPIHALLQARVMPEVQGRVFGLMNNLGIGITPLSLLIAGPLADAIGVQSWFLAAGVACVVAVAYGASNQALMNIEADRTSALRATSAEETSASDA</sequence>
<dbReference type="GO" id="GO:0005886">
    <property type="term" value="C:plasma membrane"/>
    <property type="evidence" value="ECO:0007669"/>
    <property type="project" value="UniProtKB-SubCell"/>
</dbReference>
<gene>
    <name evidence="9" type="ORF">CUN49_01390</name>
</gene>
<keyword evidence="3" id="KW-1003">Cell membrane</keyword>
<evidence type="ECO:0000313" key="9">
    <source>
        <dbReference type="EMBL" id="PJF37242.1"/>
    </source>
</evidence>
<feature type="transmembrane region" description="Helical" evidence="7">
    <location>
        <begin position="352"/>
        <end position="374"/>
    </location>
</feature>
<evidence type="ECO:0000256" key="7">
    <source>
        <dbReference type="SAM" id="Phobius"/>
    </source>
</evidence>
<evidence type="ECO:0000256" key="4">
    <source>
        <dbReference type="ARBA" id="ARBA00022692"/>
    </source>
</evidence>